<dbReference type="GO" id="GO:0016747">
    <property type="term" value="F:acyltransferase activity, transferring groups other than amino-acyl groups"/>
    <property type="evidence" value="ECO:0007669"/>
    <property type="project" value="InterPro"/>
</dbReference>
<dbReference type="Gene3D" id="3.40.630.30">
    <property type="match status" value="1"/>
</dbReference>
<organism evidence="2 3">
    <name type="scientific">Enterovibrio nigricans DSM 22720</name>
    <dbReference type="NCBI Taxonomy" id="1121868"/>
    <lineage>
        <taxon>Bacteria</taxon>
        <taxon>Pseudomonadati</taxon>
        <taxon>Pseudomonadota</taxon>
        <taxon>Gammaproteobacteria</taxon>
        <taxon>Vibrionales</taxon>
        <taxon>Vibrionaceae</taxon>
        <taxon>Enterovibrio</taxon>
    </lineage>
</organism>
<dbReference type="AlphaFoldDB" id="A0A1T4VI78"/>
<dbReference type="SUPFAM" id="SSF55729">
    <property type="entry name" value="Acyl-CoA N-acyltransferases (Nat)"/>
    <property type="match status" value="1"/>
</dbReference>
<evidence type="ECO:0000313" key="2">
    <source>
        <dbReference type="EMBL" id="SKA64271.1"/>
    </source>
</evidence>
<evidence type="ECO:0000259" key="1">
    <source>
        <dbReference type="PROSITE" id="PS51186"/>
    </source>
</evidence>
<feature type="domain" description="N-acetyltransferase" evidence="1">
    <location>
        <begin position="8"/>
        <end position="151"/>
    </location>
</feature>
<gene>
    <name evidence="2" type="ORF">SAMN02745132_03844</name>
</gene>
<proteinExistence type="predicted"/>
<name>A0A1T4VI78_9GAMM</name>
<dbReference type="Proteomes" id="UP000190162">
    <property type="component" value="Unassembled WGS sequence"/>
</dbReference>
<dbReference type="RefSeq" id="WP_078754006.1">
    <property type="nucleotide sequence ID" value="NZ_FUXU01000072.1"/>
</dbReference>
<dbReference type="OrthoDB" id="5815030at2"/>
<sequence>MHGLFNTLALKPTAKKEFQAISDMEKADDTHQLIIPHTKDKHLEESNKPHIIYLSIIVDDVLSGFIILALEGTDTVEFRRIVVGDKGKGIGQSAIRAMENYCSQTLTRKRIWLDVFETNTRGKHIYSKLGYQPFSTSEYKGNTLLLMEKTL</sequence>
<dbReference type="InterPro" id="IPR016181">
    <property type="entry name" value="Acyl_CoA_acyltransferase"/>
</dbReference>
<evidence type="ECO:0000313" key="3">
    <source>
        <dbReference type="Proteomes" id="UP000190162"/>
    </source>
</evidence>
<accession>A0A1T4VI78</accession>
<dbReference type="InterPro" id="IPR000182">
    <property type="entry name" value="GNAT_dom"/>
</dbReference>
<keyword evidence="3" id="KW-1185">Reference proteome</keyword>
<keyword evidence="2" id="KW-0808">Transferase</keyword>
<dbReference type="EMBL" id="FUXU01000072">
    <property type="protein sequence ID" value="SKA64271.1"/>
    <property type="molecule type" value="Genomic_DNA"/>
</dbReference>
<protein>
    <submittedName>
        <fullName evidence="2">Acetyltransferase (GNAT) family protein</fullName>
    </submittedName>
</protein>
<dbReference type="Pfam" id="PF00583">
    <property type="entry name" value="Acetyltransf_1"/>
    <property type="match status" value="1"/>
</dbReference>
<dbReference type="PROSITE" id="PS51186">
    <property type="entry name" value="GNAT"/>
    <property type="match status" value="1"/>
</dbReference>
<reference evidence="3" key="1">
    <citation type="submission" date="2017-02" db="EMBL/GenBank/DDBJ databases">
        <authorList>
            <person name="Varghese N."/>
            <person name="Submissions S."/>
        </authorList>
    </citation>
    <scope>NUCLEOTIDE SEQUENCE [LARGE SCALE GENOMIC DNA]</scope>
    <source>
        <strain evidence="3">DSM 22720</strain>
    </source>
</reference>